<dbReference type="Proteomes" id="UP000286211">
    <property type="component" value="Unassembled WGS sequence"/>
</dbReference>
<reference evidence="2" key="3">
    <citation type="submission" date="2022-11" db="EMBL/GenBank/DDBJ databases">
        <title>Genomic repertoires linked with pathogenic potency of arthritogenic Prevotella copri isolated from the gut of rheumatoid arthritis patients.</title>
        <authorList>
            <person name="Nii T."/>
            <person name="Maeda Y."/>
            <person name="Motooka D."/>
            <person name="Naito M."/>
            <person name="Matsumoto Y."/>
            <person name="Ogawa T."/>
            <person name="Oguro-Igashira E."/>
            <person name="Kishikawa T."/>
            <person name="Yamashita M."/>
            <person name="Koizumi S."/>
            <person name="Kurakawa T."/>
            <person name="Okumura R."/>
            <person name="Kayama H."/>
            <person name="Murakami M."/>
            <person name="Sakaguchi T."/>
            <person name="Das B."/>
            <person name="Nakamura S."/>
            <person name="Okada Y."/>
            <person name="Kumanogoh A."/>
            <person name="Takeda K."/>
        </authorList>
    </citation>
    <scope>NUCLEOTIDE SEQUENCE</scope>
    <source>
        <strain evidence="2">N016-13</strain>
        <strain evidence="3">RA-N001-16</strain>
    </source>
</reference>
<reference evidence="1" key="2">
    <citation type="submission" date="2022-07" db="EMBL/GenBank/DDBJ databases">
        <title>Prevotella copri.</title>
        <authorList>
            <person name="Yang C."/>
        </authorList>
    </citation>
    <scope>NUCLEOTIDE SEQUENCE</scope>
    <source>
        <strain evidence="1">HF1476</strain>
    </source>
</reference>
<dbReference type="EMBL" id="JAPDUS010000019">
    <property type="protein sequence ID" value="MCW4094028.1"/>
    <property type="molecule type" value="Genomic_DNA"/>
</dbReference>
<dbReference type="EMBL" id="JAPDUM010000001">
    <property type="protein sequence ID" value="MCW4165283.1"/>
    <property type="molecule type" value="Genomic_DNA"/>
</dbReference>
<comment type="caution">
    <text evidence="4">The sequence shown here is derived from an EMBL/GenBank/DDBJ whole genome shotgun (WGS) entry which is preliminary data.</text>
</comment>
<evidence type="ECO:0000313" key="4">
    <source>
        <dbReference type="EMBL" id="RHK13188.1"/>
    </source>
</evidence>
<dbReference type="EMBL" id="QRNB01000001">
    <property type="protein sequence ID" value="RHK13188.1"/>
    <property type="molecule type" value="Genomic_DNA"/>
</dbReference>
<protein>
    <submittedName>
        <fullName evidence="4">Uncharacterized protein</fullName>
    </submittedName>
</protein>
<name>A0A415FA52_9BACT</name>
<evidence type="ECO:0000313" key="5">
    <source>
        <dbReference type="Proteomes" id="UP000286211"/>
    </source>
</evidence>
<evidence type="ECO:0000313" key="2">
    <source>
        <dbReference type="EMBL" id="MCW4094028.1"/>
    </source>
</evidence>
<gene>
    <name evidence="4" type="ORF">DW079_00500</name>
    <name evidence="1" type="ORF">NNC55_14700</name>
    <name evidence="3" type="ORF">ONS98_08665</name>
    <name evidence="2" type="ORF">ONT05_10795</name>
</gene>
<proteinExistence type="predicted"/>
<dbReference type="EMBL" id="JANDWN010000067">
    <property type="protein sequence ID" value="MCP9601175.1"/>
    <property type="molecule type" value="Genomic_DNA"/>
</dbReference>
<dbReference type="RefSeq" id="WP_119235740.1">
    <property type="nucleotide sequence ID" value="NZ_JANDWK010000067.1"/>
</dbReference>
<evidence type="ECO:0000313" key="1">
    <source>
        <dbReference type="EMBL" id="MCP9601175.1"/>
    </source>
</evidence>
<evidence type="ECO:0000313" key="3">
    <source>
        <dbReference type="EMBL" id="MCW4165283.1"/>
    </source>
</evidence>
<dbReference type="Proteomes" id="UP001209074">
    <property type="component" value="Unassembled WGS sequence"/>
</dbReference>
<dbReference type="Proteomes" id="UP001204486">
    <property type="component" value="Unassembled WGS sequence"/>
</dbReference>
<dbReference type="Proteomes" id="UP001209476">
    <property type="component" value="Unassembled WGS sequence"/>
</dbReference>
<sequence length="127" mass="14427">MKKDFNDIHKLMNCQHTQKSGMAYYDDTHYFLFAPDEPVVGSMPRFHRLGVAQQLNDGSFEFVPKPQLKTQSLLIRKLAHGRVSKTKDGAIQLTLKVYCDEGVNISEAIAAEAEIARDAIVEYQLKR</sequence>
<dbReference type="AlphaFoldDB" id="A0A415FA52"/>
<accession>A0A415FA52</accession>
<reference evidence="4 5" key="1">
    <citation type="submission" date="2018-08" db="EMBL/GenBank/DDBJ databases">
        <title>A genome reference for cultivated species of the human gut microbiota.</title>
        <authorList>
            <person name="Zou Y."/>
            <person name="Xue W."/>
            <person name="Luo G."/>
        </authorList>
    </citation>
    <scope>NUCLEOTIDE SEQUENCE [LARGE SCALE GENOMIC DNA]</scope>
    <source>
        <strain evidence="4 5">AF46-2NS</strain>
    </source>
</reference>
<organism evidence="4 5">
    <name type="scientific">Segatella copri</name>
    <dbReference type="NCBI Taxonomy" id="165179"/>
    <lineage>
        <taxon>Bacteria</taxon>
        <taxon>Pseudomonadati</taxon>
        <taxon>Bacteroidota</taxon>
        <taxon>Bacteroidia</taxon>
        <taxon>Bacteroidales</taxon>
        <taxon>Prevotellaceae</taxon>
        <taxon>Segatella</taxon>
    </lineage>
</organism>